<accession>A0A9W7DA17</accession>
<keyword evidence="4" id="KW-1185">Reference proteome</keyword>
<dbReference type="GO" id="GO:0004674">
    <property type="term" value="F:protein serine/threonine kinase activity"/>
    <property type="evidence" value="ECO:0007669"/>
    <property type="project" value="TreeGrafter"/>
</dbReference>
<name>A0A9W7DA17_9STRA</name>
<comment type="caution">
    <text evidence="3">The sequence shown here is derived from an EMBL/GenBank/DDBJ whole genome shotgun (WGS) entry which is preliminary data.</text>
</comment>
<dbReference type="PANTHER" id="PTHR44329">
    <property type="entry name" value="SERINE/THREONINE-PROTEIN KINASE TNNI3K-RELATED"/>
    <property type="match status" value="1"/>
</dbReference>
<dbReference type="InterPro" id="IPR011009">
    <property type="entry name" value="Kinase-like_dom_sf"/>
</dbReference>
<evidence type="ECO:0000313" key="3">
    <source>
        <dbReference type="EMBL" id="GMF66713.1"/>
    </source>
</evidence>
<reference evidence="3" key="1">
    <citation type="submission" date="2023-04" db="EMBL/GenBank/DDBJ databases">
        <title>Phytophthora fragariaefolia NBRC 109709.</title>
        <authorList>
            <person name="Ichikawa N."/>
            <person name="Sato H."/>
            <person name="Tonouchi N."/>
        </authorList>
    </citation>
    <scope>NUCLEOTIDE SEQUENCE</scope>
    <source>
        <strain evidence="3">NBRC 109709</strain>
    </source>
</reference>
<dbReference type="InterPro" id="IPR008271">
    <property type="entry name" value="Ser/Thr_kinase_AS"/>
</dbReference>
<gene>
    <name evidence="3" type="ORF">Pfra01_002828000</name>
</gene>
<evidence type="ECO:0000256" key="1">
    <source>
        <dbReference type="SAM" id="MobiDB-lite"/>
    </source>
</evidence>
<protein>
    <submittedName>
        <fullName evidence="3">Unnamed protein product</fullName>
    </submittedName>
</protein>
<proteinExistence type="predicted"/>
<dbReference type="InterPro" id="IPR051681">
    <property type="entry name" value="Ser/Thr_Kinases-Pseudokinases"/>
</dbReference>
<dbReference type="Gene3D" id="3.30.200.20">
    <property type="entry name" value="Phosphorylase Kinase, domain 1"/>
    <property type="match status" value="1"/>
</dbReference>
<dbReference type="SMART" id="SM00220">
    <property type="entry name" value="S_TKc"/>
    <property type="match status" value="1"/>
</dbReference>
<evidence type="ECO:0000313" key="4">
    <source>
        <dbReference type="Proteomes" id="UP001165121"/>
    </source>
</evidence>
<feature type="region of interest" description="Disordered" evidence="1">
    <location>
        <begin position="103"/>
        <end position="124"/>
    </location>
</feature>
<dbReference type="PANTHER" id="PTHR44329:SF214">
    <property type="entry name" value="PROTEIN KINASE DOMAIN-CONTAINING PROTEIN"/>
    <property type="match status" value="1"/>
</dbReference>
<dbReference type="Proteomes" id="UP001165121">
    <property type="component" value="Unassembled WGS sequence"/>
</dbReference>
<evidence type="ECO:0000259" key="2">
    <source>
        <dbReference type="PROSITE" id="PS50011"/>
    </source>
</evidence>
<dbReference type="Gene3D" id="1.10.510.10">
    <property type="entry name" value="Transferase(Phosphotransferase) domain 1"/>
    <property type="match status" value="2"/>
</dbReference>
<dbReference type="EMBL" id="BSXT01008739">
    <property type="protein sequence ID" value="GMF66713.1"/>
    <property type="molecule type" value="Genomic_DNA"/>
</dbReference>
<dbReference type="InterPro" id="IPR000719">
    <property type="entry name" value="Prot_kinase_dom"/>
</dbReference>
<dbReference type="GO" id="GO:0005524">
    <property type="term" value="F:ATP binding"/>
    <property type="evidence" value="ECO:0007669"/>
    <property type="project" value="InterPro"/>
</dbReference>
<dbReference type="OrthoDB" id="4062651at2759"/>
<feature type="domain" description="Protein kinase" evidence="2">
    <location>
        <begin position="270"/>
        <end position="540"/>
    </location>
</feature>
<organism evidence="3 4">
    <name type="scientific">Phytophthora fragariaefolia</name>
    <dbReference type="NCBI Taxonomy" id="1490495"/>
    <lineage>
        <taxon>Eukaryota</taxon>
        <taxon>Sar</taxon>
        <taxon>Stramenopiles</taxon>
        <taxon>Oomycota</taxon>
        <taxon>Peronosporomycetes</taxon>
        <taxon>Peronosporales</taxon>
        <taxon>Peronosporaceae</taxon>
        <taxon>Phytophthora</taxon>
    </lineage>
</organism>
<dbReference type="PROSITE" id="PS50011">
    <property type="entry name" value="PROTEIN_KINASE_DOM"/>
    <property type="match status" value="2"/>
</dbReference>
<feature type="compositionally biased region" description="Gly residues" evidence="1">
    <location>
        <begin position="111"/>
        <end position="120"/>
    </location>
</feature>
<dbReference type="SUPFAM" id="SSF56112">
    <property type="entry name" value="Protein kinase-like (PK-like)"/>
    <property type="match status" value="2"/>
</dbReference>
<dbReference type="Pfam" id="PF00069">
    <property type="entry name" value="Pkinase"/>
    <property type="match status" value="2"/>
</dbReference>
<sequence length="549" mass="60603">MDASKVQIAYQVAYALTYLHSLEPVVLHRDLKSRNILLTEALDAKITDFGASRIRSDATMTAGVGSSLWMAPEVMMGRRYGEKADVFSLGVVISELDTHELPYSHAKESGSSGGVGGSSRGGRSLPDTAVLQMVSLGKLRVRFSEFMDPDMARFVGTCVSVDPRDRPTAAERRKAKRQRELQVAVAAAMVNTPKANDSHAIDVPYEQERQHNTGSTYTGSTTHPNRNGTVTSMYGAEHSSTGRSHRSGDRHSSLWDDPVIVAARIPVDRFELGELLSRGGFGEVYRGRYRDQTVAVKTLLPSTRKDMNHIEAFLSEIKLMATMEHPQIVQFIGVAWESLSELYAVSVFMEGGDLRTLLIKYHENDHPKGFDPAKIKMALQVAHALTYLHSLDPVVLHRDLKSRNILLTDSLDAKITDFGASRVRSDKTMTAGVGTSFWMAPEVVMGEQYGEKADVFSFGVVLSEMDTHELPYSHAKENSETGRPLPDAAVLQLVLMGRLQVQFSDVGPTEVTQLAQQCLQMEPEDRPTAADVLYRLHTISKAYPSSYAL</sequence>
<dbReference type="AlphaFoldDB" id="A0A9W7DA17"/>
<dbReference type="PROSITE" id="PS00108">
    <property type="entry name" value="PROTEIN_KINASE_ST"/>
    <property type="match status" value="2"/>
</dbReference>
<feature type="domain" description="Protein kinase" evidence="2">
    <location>
        <begin position="1"/>
        <end position="181"/>
    </location>
</feature>